<feature type="compositionally biased region" description="Basic and acidic residues" evidence="3">
    <location>
        <begin position="223"/>
        <end position="234"/>
    </location>
</feature>
<proteinExistence type="predicted"/>
<feature type="compositionally biased region" description="Low complexity" evidence="3">
    <location>
        <begin position="59"/>
        <end position="72"/>
    </location>
</feature>
<dbReference type="RefSeq" id="XP_031857641.1">
    <property type="nucleotide sequence ID" value="XM_032008090.1"/>
</dbReference>
<dbReference type="EMBL" id="CP144058">
    <property type="protein sequence ID" value="WWD20241.1"/>
    <property type="molecule type" value="Genomic_DNA"/>
</dbReference>
<feature type="region of interest" description="Disordered" evidence="3">
    <location>
        <begin position="59"/>
        <end position="81"/>
    </location>
</feature>
<evidence type="ECO:0000313" key="5">
    <source>
        <dbReference type="Proteomes" id="UP000322225"/>
    </source>
</evidence>
<dbReference type="KEGG" id="ksn:43592262"/>
<gene>
    <name evidence="4" type="ORF">CI109_104717</name>
</gene>
<feature type="region of interest" description="Disordered" evidence="3">
    <location>
        <begin position="172"/>
        <end position="234"/>
    </location>
</feature>
<evidence type="ECO:0000256" key="1">
    <source>
        <dbReference type="ARBA" id="ARBA00004173"/>
    </source>
</evidence>
<dbReference type="AlphaFoldDB" id="A0A5M6BPM9"/>
<dbReference type="GeneID" id="43592262"/>
<dbReference type="OrthoDB" id="20734at2759"/>
<name>A0A5M6BPM9_9TREE</name>
<dbReference type="PANTHER" id="PTHR28133">
    <property type="entry name" value="REQUIRED FOR RESPIRATORY GROWTH PROTEIN 7, MITOCHONDRIAL"/>
    <property type="match status" value="1"/>
</dbReference>
<dbReference type="Proteomes" id="UP000322225">
    <property type="component" value="Chromosome 8"/>
</dbReference>
<keyword evidence="2" id="KW-0496">Mitochondrion</keyword>
<sequence>MPVRIFPPTRRTTVDIGTAFELHALRYLNEKLFMDLRRVGGAGDGGVDLRGWWWVPKARGTSSSFSSSRSEGGASGELERKRKRVRVVVQCKAEKKSLGPRNVRELEGVMSQLQLQSHMQSNQTSPPSSQTLPEHDQAISLLVSQSGFSKGAMIHATKSKTPLMLVHLPGGQPFGSLTPERLTPSSSPSPVARTSSLSLETPFRTSSDLSGEESFIDTPPTGSRDDQLESDKRGEVDDIQVESIWWNKALSEGVLGGLVELRREVLSSGRARVGLWTSGKRLGRYSPAE</sequence>
<feature type="compositionally biased region" description="Low complexity" evidence="3">
    <location>
        <begin position="184"/>
        <end position="198"/>
    </location>
</feature>
<evidence type="ECO:0000313" key="4">
    <source>
        <dbReference type="EMBL" id="WWD20241.1"/>
    </source>
</evidence>
<accession>A0A5M6BPM9</accession>
<keyword evidence="5" id="KW-1185">Reference proteome</keyword>
<dbReference type="InterPro" id="IPR018828">
    <property type="entry name" value="RRG7"/>
</dbReference>
<dbReference type="PANTHER" id="PTHR28133:SF1">
    <property type="entry name" value="REQUIRED FOR RESPIRATORY GROWTH PROTEIN 7, MITOCHONDRIAL"/>
    <property type="match status" value="1"/>
</dbReference>
<dbReference type="Pfam" id="PF10356">
    <property type="entry name" value="RRG7"/>
    <property type="match status" value="1"/>
</dbReference>
<reference evidence="4" key="1">
    <citation type="submission" date="2017-08" db="EMBL/GenBank/DDBJ databases">
        <authorList>
            <person name="Cuomo C."/>
            <person name="Billmyre B."/>
            <person name="Heitman J."/>
        </authorList>
    </citation>
    <scope>NUCLEOTIDE SEQUENCE</scope>
    <source>
        <strain evidence="4">CBS 12478</strain>
    </source>
</reference>
<organism evidence="4 5">
    <name type="scientific">Kwoniella shandongensis</name>
    <dbReference type="NCBI Taxonomy" id="1734106"/>
    <lineage>
        <taxon>Eukaryota</taxon>
        <taxon>Fungi</taxon>
        <taxon>Dikarya</taxon>
        <taxon>Basidiomycota</taxon>
        <taxon>Agaricomycotina</taxon>
        <taxon>Tremellomycetes</taxon>
        <taxon>Tremellales</taxon>
        <taxon>Cryptococcaceae</taxon>
        <taxon>Kwoniella</taxon>
    </lineage>
</organism>
<evidence type="ECO:0000256" key="2">
    <source>
        <dbReference type="ARBA" id="ARBA00023128"/>
    </source>
</evidence>
<reference evidence="4" key="2">
    <citation type="submission" date="2024-01" db="EMBL/GenBank/DDBJ databases">
        <title>Comparative genomics of Cryptococcus and Kwoniella reveals pathogenesis evolution and contrasting modes of karyotype evolution via chromosome fusion or intercentromeric recombination.</title>
        <authorList>
            <person name="Coelho M.A."/>
            <person name="David-Palma M."/>
            <person name="Shea T."/>
            <person name="Bowers K."/>
            <person name="McGinley-Smith S."/>
            <person name="Mohammad A.W."/>
            <person name="Gnirke A."/>
            <person name="Yurkov A.M."/>
            <person name="Nowrousian M."/>
            <person name="Sun S."/>
            <person name="Cuomo C.A."/>
            <person name="Heitman J."/>
        </authorList>
    </citation>
    <scope>NUCLEOTIDE SEQUENCE</scope>
    <source>
        <strain evidence="4">CBS 12478</strain>
    </source>
</reference>
<evidence type="ECO:0000256" key="3">
    <source>
        <dbReference type="SAM" id="MobiDB-lite"/>
    </source>
</evidence>
<dbReference type="GO" id="GO:0005739">
    <property type="term" value="C:mitochondrion"/>
    <property type="evidence" value="ECO:0007669"/>
    <property type="project" value="UniProtKB-SubCell"/>
</dbReference>
<comment type="subcellular location">
    <subcellularLocation>
        <location evidence="1">Mitochondrion</location>
    </subcellularLocation>
</comment>
<protein>
    <submittedName>
        <fullName evidence="4">Uncharacterized protein</fullName>
    </submittedName>
</protein>